<dbReference type="RefSeq" id="XP_035826703.1">
    <property type="nucleotide sequence ID" value="XM_035970810.1"/>
</dbReference>
<evidence type="ECO:0000313" key="2">
    <source>
        <dbReference type="RefSeq" id="XP_035826703.1"/>
    </source>
</evidence>
<organism evidence="1 2">
    <name type="scientific">Aplysia californica</name>
    <name type="common">California sea hare</name>
    <dbReference type="NCBI Taxonomy" id="6500"/>
    <lineage>
        <taxon>Eukaryota</taxon>
        <taxon>Metazoa</taxon>
        <taxon>Spiralia</taxon>
        <taxon>Lophotrochozoa</taxon>
        <taxon>Mollusca</taxon>
        <taxon>Gastropoda</taxon>
        <taxon>Heterobranchia</taxon>
        <taxon>Euthyneura</taxon>
        <taxon>Tectipleura</taxon>
        <taxon>Aplysiida</taxon>
        <taxon>Aplysioidea</taxon>
        <taxon>Aplysiidae</taxon>
        <taxon>Aplysia</taxon>
    </lineage>
</organism>
<proteinExistence type="predicted"/>
<dbReference type="Proteomes" id="UP000694888">
    <property type="component" value="Unplaced"/>
</dbReference>
<reference evidence="2" key="1">
    <citation type="submission" date="2025-08" db="UniProtKB">
        <authorList>
            <consortium name="RefSeq"/>
        </authorList>
    </citation>
    <scope>IDENTIFICATION</scope>
</reference>
<dbReference type="GeneID" id="118477987"/>
<evidence type="ECO:0000313" key="1">
    <source>
        <dbReference type="Proteomes" id="UP000694888"/>
    </source>
</evidence>
<dbReference type="SUPFAM" id="SSF52047">
    <property type="entry name" value="RNI-like"/>
    <property type="match status" value="1"/>
</dbReference>
<protein>
    <submittedName>
        <fullName evidence="2">Uncharacterized protein LOC118477987</fullName>
    </submittedName>
</protein>
<sequence>MKVSYTVCSFSPFQFIVLQLDVNAEMTMNFSGIPQLTDYTFALMAELRKTEKVRLNSVRRIVLDGCHLITDAALRWMSQTFPSLEGVSLAGCYKITEAGLVALSKGCPKLISNDLSSTNVMLLPRSWLPGDGMKMTCCPVLYPVEGDERKKLKAEPVKAESSDLVQVCILRKPSHTCSLLHAIRDEKQTPSPSQLAVEHNVALTSDLKAAVLEAPQSLFKLLVTDRTVVVLPSELKDKSKIHEEAATAAGLIIEVLGEHPHTQFVLAGCSTDAAGIVPTDLVRAELEQYLKKLATLINETNYPLV</sequence>
<gene>
    <name evidence="2" type="primary">LOC118477987</name>
</gene>
<dbReference type="InterPro" id="IPR032675">
    <property type="entry name" value="LRR_dom_sf"/>
</dbReference>
<dbReference type="Gene3D" id="3.80.10.10">
    <property type="entry name" value="Ribonuclease Inhibitor"/>
    <property type="match status" value="1"/>
</dbReference>
<accession>A0ABM1VWB1</accession>
<keyword evidence="1" id="KW-1185">Reference proteome</keyword>
<dbReference type="InterPro" id="IPR006553">
    <property type="entry name" value="Leu-rich_rpt_Cys-con_subtyp"/>
</dbReference>
<name>A0ABM1VWB1_APLCA</name>
<dbReference type="SMART" id="SM00367">
    <property type="entry name" value="LRR_CC"/>
    <property type="match status" value="2"/>
</dbReference>